<dbReference type="Pfam" id="PF07168">
    <property type="entry name" value="Ureide_permease"/>
    <property type="match status" value="1"/>
</dbReference>
<dbReference type="OrthoDB" id="1727468at2759"/>
<dbReference type="PANTHER" id="PTHR31081:SF5">
    <property type="entry name" value="UREIDE PERMEASE 1-RELATED"/>
    <property type="match status" value="1"/>
</dbReference>
<evidence type="ECO:0000256" key="1">
    <source>
        <dbReference type="ARBA" id="ARBA00004141"/>
    </source>
</evidence>
<dbReference type="GO" id="GO:0005524">
    <property type="term" value="F:ATP binding"/>
    <property type="evidence" value="ECO:0007669"/>
    <property type="project" value="UniProtKB-KW"/>
</dbReference>
<keyword evidence="8 9" id="KW-0472">Membrane</keyword>
<comment type="caution">
    <text evidence="10">The sequence shown here is derived from an EMBL/GenBank/DDBJ whole genome shotgun (WGS) entry which is preliminary data.</text>
</comment>
<feature type="transmembrane region" description="Helical" evidence="9">
    <location>
        <begin position="40"/>
        <end position="60"/>
    </location>
</feature>
<comment type="subcellular location">
    <subcellularLocation>
        <location evidence="1">Membrane</location>
        <topology evidence="1">Multi-pass membrane protein</topology>
    </subcellularLocation>
</comment>
<dbReference type="AlphaFoldDB" id="A0A7J0EQG5"/>
<evidence type="ECO:0000313" key="11">
    <source>
        <dbReference type="Proteomes" id="UP000585474"/>
    </source>
</evidence>
<dbReference type="InterPro" id="IPR030189">
    <property type="entry name" value="UPS_plant"/>
</dbReference>
<evidence type="ECO:0000256" key="2">
    <source>
        <dbReference type="ARBA" id="ARBA00005931"/>
    </source>
</evidence>
<sequence>MGGQAAGYAAADAVQALPLVSTFWGVLLFGEYRRSSRRTYTLLAGMLSMFIVAVGVLMASSGHRKS</sequence>
<evidence type="ECO:0000256" key="8">
    <source>
        <dbReference type="ARBA" id="ARBA00023136"/>
    </source>
</evidence>
<protein>
    <submittedName>
        <fullName evidence="10">Ureide permease 2</fullName>
    </submittedName>
</protein>
<keyword evidence="6" id="KW-0067">ATP-binding</keyword>
<dbReference type="EMBL" id="BJWL01000006">
    <property type="protein sequence ID" value="GFY88724.1"/>
    <property type="molecule type" value="Genomic_DNA"/>
</dbReference>
<keyword evidence="5" id="KW-0547">Nucleotide-binding</keyword>
<name>A0A7J0EQG5_9ERIC</name>
<gene>
    <name evidence="10" type="ORF">Acr_06g0006640</name>
</gene>
<dbReference type="GO" id="GO:0005274">
    <property type="term" value="F:allantoin:proton symporter activity"/>
    <property type="evidence" value="ECO:0007669"/>
    <property type="project" value="TreeGrafter"/>
</dbReference>
<evidence type="ECO:0000256" key="7">
    <source>
        <dbReference type="ARBA" id="ARBA00022989"/>
    </source>
</evidence>
<feature type="transmembrane region" description="Helical" evidence="9">
    <location>
        <begin position="6"/>
        <end position="28"/>
    </location>
</feature>
<proteinExistence type="inferred from homology"/>
<dbReference type="GO" id="GO:0016020">
    <property type="term" value="C:membrane"/>
    <property type="evidence" value="ECO:0007669"/>
    <property type="project" value="UniProtKB-SubCell"/>
</dbReference>
<keyword evidence="3" id="KW-0813">Transport</keyword>
<dbReference type="PANTHER" id="PTHR31081">
    <property type="entry name" value="UREIDE PERMEASE 1-RELATED-RELATED"/>
    <property type="match status" value="1"/>
</dbReference>
<organism evidence="10 11">
    <name type="scientific">Actinidia rufa</name>
    <dbReference type="NCBI Taxonomy" id="165716"/>
    <lineage>
        <taxon>Eukaryota</taxon>
        <taxon>Viridiplantae</taxon>
        <taxon>Streptophyta</taxon>
        <taxon>Embryophyta</taxon>
        <taxon>Tracheophyta</taxon>
        <taxon>Spermatophyta</taxon>
        <taxon>Magnoliopsida</taxon>
        <taxon>eudicotyledons</taxon>
        <taxon>Gunneridae</taxon>
        <taxon>Pentapetalae</taxon>
        <taxon>asterids</taxon>
        <taxon>Ericales</taxon>
        <taxon>Actinidiaceae</taxon>
        <taxon>Actinidia</taxon>
    </lineage>
</organism>
<evidence type="ECO:0000256" key="4">
    <source>
        <dbReference type="ARBA" id="ARBA00022692"/>
    </source>
</evidence>
<reference evidence="10 11" key="1">
    <citation type="submission" date="2019-07" db="EMBL/GenBank/DDBJ databases">
        <title>De Novo Assembly of kiwifruit Actinidia rufa.</title>
        <authorList>
            <person name="Sugita-Konishi S."/>
            <person name="Sato K."/>
            <person name="Mori E."/>
            <person name="Abe Y."/>
            <person name="Kisaki G."/>
            <person name="Hamano K."/>
            <person name="Suezawa K."/>
            <person name="Otani M."/>
            <person name="Fukuda T."/>
            <person name="Manabe T."/>
            <person name="Gomi K."/>
            <person name="Tabuchi M."/>
            <person name="Akimitsu K."/>
            <person name="Kataoka I."/>
        </authorList>
    </citation>
    <scope>NUCLEOTIDE SEQUENCE [LARGE SCALE GENOMIC DNA]</scope>
    <source>
        <strain evidence="11">cv. Fuchu</strain>
    </source>
</reference>
<evidence type="ECO:0000256" key="3">
    <source>
        <dbReference type="ARBA" id="ARBA00022448"/>
    </source>
</evidence>
<keyword evidence="11" id="KW-1185">Reference proteome</keyword>
<accession>A0A7J0EQG5</accession>
<evidence type="ECO:0000256" key="5">
    <source>
        <dbReference type="ARBA" id="ARBA00022741"/>
    </source>
</evidence>
<evidence type="ECO:0000256" key="9">
    <source>
        <dbReference type="SAM" id="Phobius"/>
    </source>
</evidence>
<dbReference type="Proteomes" id="UP000585474">
    <property type="component" value="Unassembled WGS sequence"/>
</dbReference>
<evidence type="ECO:0000313" key="10">
    <source>
        <dbReference type="EMBL" id="GFY88724.1"/>
    </source>
</evidence>
<keyword evidence="7 9" id="KW-1133">Transmembrane helix</keyword>
<dbReference type="InterPro" id="IPR009834">
    <property type="entry name" value="Ureide_permease"/>
</dbReference>
<dbReference type="GO" id="GO:0015505">
    <property type="term" value="F:uracil:monoatomic cation symporter activity"/>
    <property type="evidence" value="ECO:0007669"/>
    <property type="project" value="TreeGrafter"/>
</dbReference>
<evidence type="ECO:0000256" key="6">
    <source>
        <dbReference type="ARBA" id="ARBA00022840"/>
    </source>
</evidence>
<comment type="similarity">
    <text evidence="2">Belongs to the plant ureide permease (TC 2.A.7.19) family.</text>
</comment>
<keyword evidence="4 9" id="KW-0812">Transmembrane</keyword>